<accession>A0A316VV65</accession>
<dbReference type="RefSeq" id="XP_025367978.1">
    <property type="nucleotide sequence ID" value="XM_025510896.1"/>
</dbReference>
<protein>
    <submittedName>
        <fullName evidence="1">Uncharacterized protein</fullName>
    </submittedName>
</protein>
<gene>
    <name evidence="1" type="ORF">IE81DRAFT_202693</name>
</gene>
<dbReference type="Proteomes" id="UP000245783">
    <property type="component" value="Unassembled WGS sequence"/>
</dbReference>
<organism evidence="1 2">
    <name type="scientific">Ceraceosorus guamensis</name>
    <dbReference type="NCBI Taxonomy" id="1522189"/>
    <lineage>
        <taxon>Eukaryota</taxon>
        <taxon>Fungi</taxon>
        <taxon>Dikarya</taxon>
        <taxon>Basidiomycota</taxon>
        <taxon>Ustilaginomycotina</taxon>
        <taxon>Exobasidiomycetes</taxon>
        <taxon>Ceraceosorales</taxon>
        <taxon>Ceraceosoraceae</taxon>
        <taxon>Ceraceosorus</taxon>
    </lineage>
</organism>
<sequence>MPLPAIARYFLSCSSTFVGPTNGSSFTPDTFCTSSDRLVDLYVKLTTWRGCGVEFQCLITLRPCLVMLNVGGMRNGKGRMLDSDDCFACSSACWMEFESWAGRVVRI</sequence>
<keyword evidence="2" id="KW-1185">Reference proteome</keyword>
<name>A0A316VV65_9BASI</name>
<reference evidence="1 2" key="1">
    <citation type="journal article" date="2018" name="Mol. Biol. Evol.">
        <title>Broad Genomic Sampling Reveals a Smut Pathogenic Ancestry of the Fungal Clade Ustilaginomycotina.</title>
        <authorList>
            <person name="Kijpornyongpan T."/>
            <person name="Mondo S.J."/>
            <person name="Barry K."/>
            <person name="Sandor L."/>
            <person name="Lee J."/>
            <person name="Lipzen A."/>
            <person name="Pangilinan J."/>
            <person name="LaButti K."/>
            <person name="Hainaut M."/>
            <person name="Henrissat B."/>
            <person name="Grigoriev I.V."/>
            <person name="Spatafora J.W."/>
            <person name="Aime M.C."/>
        </authorList>
    </citation>
    <scope>NUCLEOTIDE SEQUENCE [LARGE SCALE GENOMIC DNA]</scope>
    <source>
        <strain evidence="1 2">MCA 4658</strain>
    </source>
</reference>
<dbReference type="GeneID" id="37032766"/>
<evidence type="ECO:0000313" key="2">
    <source>
        <dbReference type="Proteomes" id="UP000245783"/>
    </source>
</evidence>
<dbReference type="AlphaFoldDB" id="A0A316VV65"/>
<dbReference type="InParanoid" id="A0A316VV65"/>
<dbReference type="EMBL" id="KZ819406">
    <property type="protein sequence ID" value="PWN40818.1"/>
    <property type="molecule type" value="Genomic_DNA"/>
</dbReference>
<evidence type="ECO:0000313" key="1">
    <source>
        <dbReference type="EMBL" id="PWN40818.1"/>
    </source>
</evidence>
<proteinExistence type="predicted"/>